<comment type="caution">
    <text evidence="1">The sequence shown here is derived from an EMBL/GenBank/DDBJ whole genome shotgun (WGS) entry which is preliminary data.</text>
</comment>
<feature type="non-terminal residue" evidence="1">
    <location>
        <position position="92"/>
    </location>
</feature>
<reference evidence="1" key="2">
    <citation type="journal article" date="2023" name="Plants (Basel)">
        <title>Annotation of the Turnera subulata (Passifloraceae) Draft Genome Reveals the S-Locus Evolved after the Divergence of Turneroideae from Passifloroideae in a Stepwise Manner.</title>
        <authorList>
            <person name="Henning P.M."/>
            <person name="Roalson E.H."/>
            <person name="Mir W."/>
            <person name="McCubbin A.G."/>
            <person name="Shore J.S."/>
        </authorList>
    </citation>
    <scope>NUCLEOTIDE SEQUENCE</scope>
    <source>
        <strain evidence="1">F60SS</strain>
    </source>
</reference>
<gene>
    <name evidence="1" type="ORF">Tsubulata_030179</name>
</gene>
<evidence type="ECO:0000313" key="2">
    <source>
        <dbReference type="Proteomes" id="UP001141552"/>
    </source>
</evidence>
<dbReference type="AlphaFoldDB" id="A0A9Q0F995"/>
<organism evidence="1 2">
    <name type="scientific">Turnera subulata</name>
    <dbReference type="NCBI Taxonomy" id="218843"/>
    <lineage>
        <taxon>Eukaryota</taxon>
        <taxon>Viridiplantae</taxon>
        <taxon>Streptophyta</taxon>
        <taxon>Embryophyta</taxon>
        <taxon>Tracheophyta</taxon>
        <taxon>Spermatophyta</taxon>
        <taxon>Magnoliopsida</taxon>
        <taxon>eudicotyledons</taxon>
        <taxon>Gunneridae</taxon>
        <taxon>Pentapetalae</taxon>
        <taxon>rosids</taxon>
        <taxon>fabids</taxon>
        <taxon>Malpighiales</taxon>
        <taxon>Passifloraceae</taxon>
        <taxon>Turnera</taxon>
    </lineage>
</organism>
<sequence length="92" mass="10754">GLVGNGSFGGSLPKNSYWEKQFEDQVQKTAVMEEKLMAATIRLDEMEKLIRSLHIPPGFQQRVVLKRRLLKKTRMSHLVKMRVESMRRLEKL</sequence>
<dbReference type="Proteomes" id="UP001141552">
    <property type="component" value="Unassembled WGS sequence"/>
</dbReference>
<protein>
    <submittedName>
        <fullName evidence="1">Uncharacterized protein</fullName>
    </submittedName>
</protein>
<dbReference type="EMBL" id="JAKUCV010006467">
    <property type="protein sequence ID" value="KAJ4827186.1"/>
    <property type="molecule type" value="Genomic_DNA"/>
</dbReference>
<proteinExistence type="predicted"/>
<accession>A0A9Q0F995</accession>
<name>A0A9Q0F995_9ROSI</name>
<keyword evidence="2" id="KW-1185">Reference proteome</keyword>
<evidence type="ECO:0000313" key="1">
    <source>
        <dbReference type="EMBL" id="KAJ4827186.1"/>
    </source>
</evidence>
<reference evidence="1" key="1">
    <citation type="submission" date="2022-02" db="EMBL/GenBank/DDBJ databases">
        <authorList>
            <person name="Henning P.M."/>
            <person name="McCubbin A.G."/>
            <person name="Shore J.S."/>
        </authorList>
    </citation>
    <scope>NUCLEOTIDE SEQUENCE</scope>
    <source>
        <strain evidence="1">F60SS</strain>
        <tissue evidence="1">Leaves</tissue>
    </source>
</reference>